<dbReference type="GO" id="GO:0042742">
    <property type="term" value="P:defense response to bacterium"/>
    <property type="evidence" value="ECO:0007669"/>
    <property type="project" value="UniProtKB-ARBA"/>
</dbReference>
<comment type="similarity">
    <text evidence="4">In the C-terminal section; belongs to the protein kinase superfamily. Ser/Thr protein kinase family.</text>
</comment>
<dbReference type="InterPro" id="IPR008271">
    <property type="entry name" value="Ser/Thr_kinase_AS"/>
</dbReference>
<keyword evidence="13 25" id="KW-0418">Kinase</keyword>
<dbReference type="PROSITE" id="PS50011">
    <property type="entry name" value="PROTEIN_KINASE_DOM"/>
    <property type="match status" value="1"/>
</dbReference>
<dbReference type="GO" id="GO:0005886">
    <property type="term" value="C:plasma membrane"/>
    <property type="evidence" value="ECO:0007669"/>
    <property type="project" value="UniProtKB-SubCell"/>
</dbReference>
<name>A0A0K1U244_NICBE</name>
<feature type="binding site" evidence="21">
    <location>
        <position position="387"/>
    </location>
    <ligand>
        <name>ATP</name>
        <dbReference type="ChEBI" id="CHEBI:30616"/>
    </ligand>
</feature>
<dbReference type="FunFam" id="1.10.510.10:FF:000108">
    <property type="entry name" value="L-type lectin-domain containing receptor kinase S.4"/>
    <property type="match status" value="1"/>
</dbReference>
<evidence type="ECO:0000256" key="19">
    <source>
        <dbReference type="ARBA" id="ARBA00047899"/>
    </source>
</evidence>
<dbReference type="Pfam" id="PF00069">
    <property type="entry name" value="Pkinase"/>
    <property type="match status" value="1"/>
</dbReference>
<dbReference type="PROSITE" id="PS51257">
    <property type="entry name" value="PROKAR_LIPOPROTEIN"/>
    <property type="match status" value="1"/>
</dbReference>
<dbReference type="SUPFAM" id="SSF49899">
    <property type="entry name" value="Concanavalin A-like lectins/glucanases"/>
    <property type="match status" value="1"/>
</dbReference>
<evidence type="ECO:0000256" key="4">
    <source>
        <dbReference type="ARBA" id="ARBA00010217"/>
    </source>
</evidence>
<evidence type="ECO:0000256" key="11">
    <source>
        <dbReference type="ARBA" id="ARBA00022734"/>
    </source>
</evidence>
<dbReference type="GO" id="GO:0004674">
    <property type="term" value="F:protein serine/threonine kinase activity"/>
    <property type="evidence" value="ECO:0007669"/>
    <property type="project" value="UniProtKB-KW"/>
</dbReference>
<accession>A0A0K1U244</accession>
<keyword evidence="7" id="KW-0723">Serine/threonine-protein kinase</keyword>
<keyword evidence="10 23" id="KW-0732">Signal</keyword>
<dbReference type="Gene3D" id="3.30.200.20">
    <property type="entry name" value="Phosphorylase Kinase, domain 1"/>
    <property type="match status" value="1"/>
</dbReference>
<keyword evidence="12 21" id="KW-0547">Nucleotide-binding</keyword>
<dbReference type="FunFam" id="3.30.200.20:FF:000621">
    <property type="entry name" value="Putative L-type lectin-domain containing receptor kinase VII.2"/>
    <property type="match status" value="1"/>
</dbReference>
<dbReference type="InterPro" id="IPR001220">
    <property type="entry name" value="Legume_lectin_dom"/>
</dbReference>
<evidence type="ECO:0000256" key="17">
    <source>
        <dbReference type="ARBA" id="ARBA00023170"/>
    </source>
</evidence>
<keyword evidence="15 22" id="KW-1133">Transmembrane helix</keyword>
<dbReference type="CDD" id="cd14066">
    <property type="entry name" value="STKc_IRAK"/>
    <property type="match status" value="1"/>
</dbReference>
<dbReference type="AlphaFoldDB" id="A0A0K1U244"/>
<dbReference type="InterPro" id="IPR050528">
    <property type="entry name" value="L-type_Lectin-RKs"/>
</dbReference>
<keyword evidence="6" id="KW-1003">Cell membrane</keyword>
<evidence type="ECO:0000256" key="1">
    <source>
        <dbReference type="ARBA" id="ARBA00004236"/>
    </source>
</evidence>
<dbReference type="PROSITE" id="PS00108">
    <property type="entry name" value="PROTEIN_KINASE_ST"/>
    <property type="match status" value="1"/>
</dbReference>
<dbReference type="SUPFAM" id="SSF56112">
    <property type="entry name" value="Protein kinase-like (PK-like)"/>
    <property type="match status" value="1"/>
</dbReference>
<gene>
    <name evidence="25" type="primary">LecRK</name>
    <name evidence="25" type="ORF">NbS00025337g0001.1</name>
</gene>
<dbReference type="InterPro" id="IPR000719">
    <property type="entry name" value="Prot_kinase_dom"/>
</dbReference>
<feature type="signal peptide" evidence="23">
    <location>
        <begin position="1"/>
        <end position="23"/>
    </location>
</feature>
<dbReference type="PROSITE" id="PS00107">
    <property type="entry name" value="PROTEIN_KINASE_ATP"/>
    <property type="match status" value="1"/>
</dbReference>
<dbReference type="Pfam" id="PF00139">
    <property type="entry name" value="Lectin_legB"/>
    <property type="match status" value="1"/>
</dbReference>
<keyword evidence="8" id="KW-0808">Transferase</keyword>
<keyword evidence="11 25" id="KW-0430">Lectin</keyword>
<dbReference type="PANTHER" id="PTHR27007">
    <property type="match status" value="1"/>
</dbReference>
<dbReference type="EC" id="2.7.11.1" evidence="5"/>
<evidence type="ECO:0000256" key="22">
    <source>
        <dbReference type="SAM" id="Phobius"/>
    </source>
</evidence>
<comment type="catalytic activity">
    <reaction evidence="19">
        <text>L-threonyl-[protein] + ATP = O-phospho-L-threonyl-[protein] + ADP + H(+)</text>
        <dbReference type="Rhea" id="RHEA:46608"/>
        <dbReference type="Rhea" id="RHEA-COMP:11060"/>
        <dbReference type="Rhea" id="RHEA-COMP:11605"/>
        <dbReference type="ChEBI" id="CHEBI:15378"/>
        <dbReference type="ChEBI" id="CHEBI:30013"/>
        <dbReference type="ChEBI" id="CHEBI:30616"/>
        <dbReference type="ChEBI" id="CHEBI:61977"/>
        <dbReference type="ChEBI" id="CHEBI:456216"/>
        <dbReference type="EC" id="2.7.11.1"/>
    </reaction>
</comment>
<evidence type="ECO:0000256" key="20">
    <source>
        <dbReference type="ARBA" id="ARBA00048679"/>
    </source>
</evidence>
<dbReference type="Gene3D" id="1.10.510.10">
    <property type="entry name" value="Transferase(Phosphotransferase) domain 1"/>
    <property type="match status" value="1"/>
</dbReference>
<dbReference type="GO" id="GO:0030246">
    <property type="term" value="F:carbohydrate binding"/>
    <property type="evidence" value="ECO:0007669"/>
    <property type="project" value="UniProtKB-KW"/>
</dbReference>
<dbReference type="GO" id="GO:0005524">
    <property type="term" value="F:ATP binding"/>
    <property type="evidence" value="ECO:0007669"/>
    <property type="project" value="UniProtKB-UniRule"/>
</dbReference>
<feature type="domain" description="Protein kinase" evidence="24">
    <location>
        <begin position="359"/>
        <end position="629"/>
    </location>
</feature>
<proteinExistence type="inferred from homology"/>
<dbReference type="CDD" id="cd06899">
    <property type="entry name" value="lectin_legume_LecRK_Arcelin_ConA"/>
    <property type="match status" value="1"/>
</dbReference>
<dbReference type="InterPro" id="IPR017441">
    <property type="entry name" value="Protein_kinase_ATP_BS"/>
</dbReference>
<evidence type="ECO:0000256" key="15">
    <source>
        <dbReference type="ARBA" id="ARBA00022989"/>
    </source>
</evidence>
<dbReference type="InterPro" id="IPR013320">
    <property type="entry name" value="ConA-like_dom_sf"/>
</dbReference>
<dbReference type="EMBL" id="KT225308">
    <property type="protein sequence ID" value="AKV93676.1"/>
    <property type="molecule type" value="Genomic_DNA"/>
</dbReference>
<evidence type="ECO:0000256" key="8">
    <source>
        <dbReference type="ARBA" id="ARBA00022679"/>
    </source>
</evidence>
<keyword evidence="17 25" id="KW-0675">Receptor</keyword>
<evidence type="ECO:0000256" key="9">
    <source>
        <dbReference type="ARBA" id="ARBA00022692"/>
    </source>
</evidence>
<organism evidence="25">
    <name type="scientific">Nicotiana benthamiana</name>
    <dbReference type="NCBI Taxonomy" id="4100"/>
    <lineage>
        <taxon>Eukaryota</taxon>
        <taxon>Viridiplantae</taxon>
        <taxon>Streptophyta</taxon>
        <taxon>Embryophyta</taxon>
        <taxon>Tracheophyta</taxon>
        <taxon>Spermatophyta</taxon>
        <taxon>Magnoliopsida</taxon>
        <taxon>eudicotyledons</taxon>
        <taxon>Gunneridae</taxon>
        <taxon>Pentapetalae</taxon>
        <taxon>asterids</taxon>
        <taxon>lamiids</taxon>
        <taxon>Solanales</taxon>
        <taxon>Solanaceae</taxon>
        <taxon>Nicotianoideae</taxon>
        <taxon>Nicotianeae</taxon>
        <taxon>Nicotiana</taxon>
    </lineage>
</organism>
<feature type="chain" id="PRO_5005468881" description="non-specific serine/threonine protein kinase" evidence="23">
    <location>
        <begin position="24"/>
        <end position="695"/>
    </location>
</feature>
<evidence type="ECO:0000256" key="13">
    <source>
        <dbReference type="ARBA" id="ARBA00022777"/>
    </source>
</evidence>
<reference evidence="25" key="1">
    <citation type="journal article" date="2015" name="J. Exp. Bot.">
        <title>L-type lectin receptor kinases in Nicotiana benthamiana and tomato and their role in Phytophthora resistance.</title>
        <authorList>
            <person name="Wang Y."/>
            <person name="Weide R."/>
            <person name="Govers F."/>
            <person name="Bouwmeester K."/>
        </authorList>
    </citation>
    <scope>NUCLEOTIDE SEQUENCE</scope>
</reference>
<dbReference type="FunFam" id="2.60.120.200:FF:000086">
    <property type="entry name" value="L-type lectin-domain containing receptor kinase S.4"/>
    <property type="match status" value="1"/>
</dbReference>
<evidence type="ECO:0000256" key="10">
    <source>
        <dbReference type="ARBA" id="ARBA00022729"/>
    </source>
</evidence>
<sequence>MNLKTLLLYLLITIFSCIQSVSAIDFVFNGFKSSDISLFGIATIESRILTLTNDSTFSIGRALHPSKIVTKAPNSSQVLPFSTSFIFAMAPFKDRLPGHGIVFLFVPQTGIDGTTSSQNLGFLNFTNNGNPDNHVFGVEFDVFKNQEFNDINDNHVGIDVNSLASVFDHEAGYWPDKYNKFSDDGSLNEESFETLKLNNGRNYQVWIDYADFQINVTMAPVGMKRPKQPLLDFPLNLSQVFKEEMYVGFTASTGDLAQGHKILAWSFSNSNFRISDALITQGLPSFELPKDPVHRSKGFIAGMTVSLLFLVVVTVVVSLFLIKRNRRMKREREEMEDWELEYWPHRISYQEIDAATKGFADENVIGIGGNGKVYKGVLTGSLEVAVKRISHESSEGARQFLAEISSLGRLKHRNLVSLRGWCKKDRRSLILVYDYMENGSLDKRLFECDETNMLSFEDRIRILKDVASGVLYLHEGWEAKVLHRDIKASNVLLDKDMNARLGDFGLARMHDHGQVANTTRVVGTVGYLAPEFVKTGRASTQTDVFGYGVLVLEVMCGRRPIEEDGKPPLLDWLWELMRRGELINAFDRRLRTSQDFNEEEALRVLQLGMICASLDPKGRPTMRQVVKFFERNSEADESEAEHMDVYLLETLRSNTMLSNFSLSLSHGSHPTFEEIREGLSSSMSISWTNSLVDGR</sequence>
<evidence type="ECO:0000259" key="24">
    <source>
        <dbReference type="PROSITE" id="PS50011"/>
    </source>
</evidence>
<keyword evidence="16 22" id="KW-0472">Membrane</keyword>
<evidence type="ECO:0000256" key="7">
    <source>
        <dbReference type="ARBA" id="ARBA00022527"/>
    </source>
</evidence>
<comment type="subcellular location">
    <subcellularLocation>
        <location evidence="1">Cell membrane</location>
    </subcellularLocation>
    <subcellularLocation>
        <location evidence="2">Membrane</location>
        <topology evidence="2">Single-pass type I membrane protein</topology>
    </subcellularLocation>
</comment>
<evidence type="ECO:0000256" key="3">
    <source>
        <dbReference type="ARBA" id="ARBA00008536"/>
    </source>
</evidence>
<evidence type="ECO:0000256" key="14">
    <source>
        <dbReference type="ARBA" id="ARBA00022840"/>
    </source>
</evidence>
<dbReference type="SMART" id="SM00220">
    <property type="entry name" value="S_TKc"/>
    <property type="match status" value="1"/>
</dbReference>
<evidence type="ECO:0000256" key="2">
    <source>
        <dbReference type="ARBA" id="ARBA00004479"/>
    </source>
</evidence>
<evidence type="ECO:0000256" key="5">
    <source>
        <dbReference type="ARBA" id="ARBA00012513"/>
    </source>
</evidence>
<dbReference type="GO" id="GO:0002229">
    <property type="term" value="P:defense response to oomycetes"/>
    <property type="evidence" value="ECO:0007669"/>
    <property type="project" value="UniProtKB-ARBA"/>
</dbReference>
<dbReference type="InterPro" id="IPR011009">
    <property type="entry name" value="Kinase-like_dom_sf"/>
</dbReference>
<comment type="catalytic activity">
    <reaction evidence="20">
        <text>L-seryl-[protein] + ATP = O-phospho-L-seryl-[protein] + ADP + H(+)</text>
        <dbReference type="Rhea" id="RHEA:17989"/>
        <dbReference type="Rhea" id="RHEA-COMP:9863"/>
        <dbReference type="Rhea" id="RHEA-COMP:11604"/>
        <dbReference type="ChEBI" id="CHEBI:15378"/>
        <dbReference type="ChEBI" id="CHEBI:29999"/>
        <dbReference type="ChEBI" id="CHEBI:30616"/>
        <dbReference type="ChEBI" id="CHEBI:83421"/>
        <dbReference type="ChEBI" id="CHEBI:456216"/>
        <dbReference type="EC" id="2.7.11.1"/>
    </reaction>
</comment>
<dbReference type="Gene3D" id="2.60.120.200">
    <property type="match status" value="1"/>
</dbReference>
<protein>
    <recommendedName>
        <fullName evidence="5">non-specific serine/threonine protein kinase</fullName>
        <ecNumber evidence="5">2.7.11.1</ecNumber>
    </recommendedName>
</protein>
<evidence type="ECO:0000256" key="12">
    <source>
        <dbReference type="ARBA" id="ARBA00022741"/>
    </source>
</evidence>
<evidence type="ECO:0000256" key="6">
    <source>
        <dbReference type="ARBA" id="ARBA00022475"/>
    </source>
</evidence>
<evidence type="ECO:0000256" key="16">
    <source>
        <dbReference type="ARBA" id="ARBA00023136"/>
    </source>
</evidence>
<keyword evidence="14 21" id="KW-0067">ATP-binding</keyword>
<evidence type="ECO:0000256" key="21">
    <source>
        <dbReference type="PROSITE-ProRule" id="PRU10141"/>
    </source>
</evidence>
<evidence type="ECO:0000313" key="25">
    <source>
        <dbReference type="EMBL" id="AKV93676.1"/>
    </source>
</evidence>
<comment type="similarity">
    <text evidence="3">In the N-terminal section; belongs to the leguminous lectin family.</text>
</comment>
<keyword evidence="18" id="KW-0325">Glycoprotein</keyword>
<feature type="transmembrane region" description="Helical" evidence="22">
    <location>
        <begin position="299"/>
        <end position="322"/>
    </location>
</feature>
<evidence type="ECO:0000256" key="23">
    <source>
        <dbReference type="SAM" id="SignalP"/>
    </source>
</evidence>
<evidence type="ECO:0000256" key="18">
    <source>
        <dbReference type="ARBA" id="ARBA00023180"/>
    </source>
</evidence>
<keyword evidence="9 22" id="KW-0812">Transmembrane</keyword>